<dbReference type="InterPro" id="IPR042099">
    <property type="entry name" value="ANL_N_sf"/>
</dbReference>
<comment type="similarity">
    <text evidence="1">Belongs to the ATP-dependent AMP-binding enzyme family.</text>
</comment>
<gene>
    <name evidence="5" type="ordered locus">TC41_1832</name>
</gene>
<dbReference type="STRING" id="1048834.TC41_1832"/>
<accession>F8ICT4</accession>
<name>F8ICT4_ALIAT</name>
<reference evidence="5 6" key="1">
    <citation type="journal article" date="2011" name="J. Bacteriol.">
        <title>Complete Genome Sequence of Alicyclobacillus acidocaldarius Strain Tc-4-1.</title>
        <authorList>
            <person name="Chen Y."/>
            <person name="He Y."/>
            <person name="Zhang B."/>
            <person name="Yang J."/>
            <person name="Li W."/>
            <person name="Dong Z."/>
            <person name="Hu S."/>
        </authorList>
    </citation>
    <scope>NUCLEOTIDE SEQUENCE [LARGE SCALE GENOMIC DNA]</scope>
    <source>
        <strain evidence="5 6">Tc-4-1</strain>
    </source>
</reference>
<feature type="domain" description="AMP-binding enzyme C-terminal" evidence="4">
    <location>
        <begin position="464"/>
        <end position="539"/>
    </location>
</feature>
<dbReference type="AlphaFoldDB" id="F8ICT4"/>
<dbReference type="KEGG" id="aad:TC41_1832"/>
<evidence type="ECO:0000259" key="3">
    <source>
        <dbReference type="Pfam" id="PF00501"/>
    </source>
</evidence>
<dbReference type="PATRIC" id="fig|1048834.4.peg.1731"/>
<dbReference type="Proteomes" id="UP000000292">
    <property type="component" value="Chromosome"/>
</dbReference>
<dbReference type="InterPro" id="IPR025110">
    <property type="entry name" value="AMP-bd_C"/>
</dbReference>
<dbReference type="Gene3D" id="3.30.300.30">
    <property type="match status" value="1"/>
</dbReference>
<dbReference type="Pfam" id="PF13193">
    <property type="entry name" value="AMP-binding_C"/>
    <property type="match status" value="1"/>
</dbReference>
<dbReference type="EMBL" id="CP002902">
    <property type="protein sequence ID" value="AEJ43749.1"/>
    <property type="molecule type" value="Genomic_DNA"/>
</dbReference>
<dbReference type="InterPro" id="IPR020845">
    <property type="entry name" value="AMP-binding_CS"/>
</dbReference>
<dbReference type="eggNOG" id="COG0318">
    <property type="taxonomic scope" value="Bacteria"/>
</dbReference>
<dbReference type="InterPro" id="IPR000873">
    <property type="entry name" value="AMP-dep_synth/lig_dom"/>
</dbReference>
<dbReference type="FunFam" id="3.30.300.30:FF:000008">
    <property type="entry name" value="2,3-dihydroxybenzoate-AMP ligase"/>
    <property type="match status" value="1"/>
</dbReference>
<evidence type="ECO:0000313" key="5">
    <source>
        <dbReference type="EMBL" id="AEJ43749.1"/>
    </source>
</evidence>
<dbReference type="Gene3D" id="3.40.50.12780">
    <property type="entry name" value="N-terminal domain of ligase-like"/>
    <property type="match status" value="1"/>
</dbReference>
<proteinExistence type="inferred from homology"/>
<evidence type="ECO:0000256" key="1">
    <source>
        <dbReference type="ARBA" id="ARBA00006432"/>
    </source>
</evidence>
<feature type="domain" description="AMP-dependent synthetase/ligase" evidence="3">
    <location>
        <begin position="44"/>
        <end position="413"/>
    </location>
</feature>
<evidence type="ECO:0000259" key="4">
    <source>
        <dbReference type="Pfam" id="PF13193"/>
    </source>
</evidence>
<protein>
    <submittedName>
        <fullName evidence="5">AMP-dependent synthetase and ligase</fullName>
    </submittedName>
</protein>
<dbReference type="HOGENOM" id="CLU_000022_59_7_9"/>
<sequence>MEWLHCVLGEVRALLPFGKPYEERVLSSDQTEQTLFDGLIAARNRNPYKTALVQVERGIRLSYENLYEQVTALASGLSQLGLKKGDRVVVCMPNWPEFVISLYAMSMLGLILVPANPRLRRHEIEFIVQNSGAKAALVAHSDTKDALSHYELFLECQAHVPGLEHVVAVSPGDRSALEKGVSFAHLLEMGRKHRIASAINVKPADVAAIVYTSGTTGVPKGAMLTHQSLLFSANRMNAALENSDRDVVLVVVPACHIFGLSVTLMGVLMGSTVVFMEQFHPEDVFKVVEREKVTVHHGVSTMFVLELNHPNRKHYDLSSLRTGIVAAAPCPYEIVQRIRSELGLNPILSYGMTECSPALTATHFENEPWVYATVGRPLPGVALAVVDENGNFLPPDHVGELVANSPGLMLGYYNNEEATKAAIDERGWFHTGDLASINEAGYVTIVGRIKEMINRGGLKIYPKEVEELLYQLPAVQEAAVVGVPDPVLGERSCACVTLKPGHTLTEEEIREYCRQNLADFKVPDFIEILDEMPLNSSGKIYKLELAKQMREKHPPVYYGRVENSTQ</sequence>
<dbReference type="GO" id="GO:0031956">
    <property type="term" value="F:medium-chain fatty acid-CoA ligase activity"/>
    <property type="evidence" value="ECO:0007669"/>
    <property type="project" value="TreeGrafter"/>
</dbReference>
<dbReference type="SUPFAM" id="SSF56801">
    <property type="entry name" value="Acetyl-CoA synthetase-like"/>
    <property type="match status" value="1"/>
</dbReference>
<dbReference type="PANTHER" id="PTHR43201:SF5">
    <property type="entry name" value="MEDIUM-CHAIN ACYL-COA LIGASE ACSF2, MITOCHONDRIAL"/>
    <property type="match status" value="1"/>
</dbReference>
<keyword evidence="2 5" id="KW-0436">Ligase</keyword>
<evidence type="ECO:0000256" key="2">
    <source>
        <dbReference type="ARBA" id="ARBA00022598"/>
    </source>
</evidence>
<organism evidence="5 6">
    <name type="scientific">Alicyclobacillus acidocaldarius (strain Tc-4-1)</name>
    <name type="common">Bacillus acidocaldarius</name>
    <dbReference type="NCBI Taxonomy" id="1048834"/>
    <lineage>
        <taxon>Bacteria</taxon>
        <taxon>Bacillati</taxon>
        <taxon>Bacillota</taxon>
        <taxon>Bacilli</taxon>
        <taxon>Bacillales</taxon>
        <taxon>Alicyclobacillaceae</taxon>
        <taxon>Alicyclobacillus</taxon>
    </lineage>
</organism>
<dbReference type="Pfam" id="PF00501">
    <property type="entry name" value="AMP-binding"/>
    <property type="match status" value="1"/>
</dbReference>
<evidence type="ECO:0000313" key="6">
    <source>
        <dbReference type="Proteomes" id="UP000000292"/>
    </source>
</evidence>
<dbReference type="GO" id="GO:0006631">
    <property type="term" value="P:fatty acid metabolic process"/>
    <property type="evidence" value="ECO:0007669"/>
    <property type="project" value="TreeGrafter"/>
</dbReference>
<reference evidence="6" key="2">
    <citation type="submission" date="2011-06" db="EMBL/GenBank/DDBJ databases">
        <title>The complete genome sequence of Alicyclobacillus acidocaldarius sp. Tc-4-1.</title>
        <authorList>
            <person name="Chen Y."/>
            <person name="He Y."/>
            <person name="Dong Z."/>
            <person name="Hu S."/>
        </authorList>
    </citation>
    <scope>NUCLEOTIDE SEQUENCE [LARGE SCALE GENOMIC DNA]</scope>
    <source>
        <strain evidence="6">Tc-4-1</strain>
    </source>
</reference>
<dbReference type="PROSITE" id="PS00455">
    <property type="entry name" value="AMP_BINDING"/>
    <property type="match status" value="1"/>
</dbReference>
<dbReference type="InterPro" id="IPR045851">
    <property type="entry name" value="AMP-bd_C_sf"/>
</dbReference>
<dbReference type="PANTHER" id="PTHR43201">
    <property type="entry name" value="ACYL-COA SYNTHETASE"/>
    <property type="match status" value="1"/>
</dbReference>